<organism evidence="1 2">
    <name type="scientific">Datura stramonium</name>
    <name type="common">Jimsonweed</name>
    <name type="synonym">Common thornapple</name>
    <dbReference type="NCBI Taxonomy" id="4076"/>
    <lineage>
        <taxon>Eukaryota</taxon>
        <taxon>Viridiplantae</taxon>
        <taxon>Streptophyta</taxon>
        <taxon>Embryophyta</taxon>
        <taxon>Tracheophyta</taxon>
        <taxon>Spermatophyta</taxon>
        <taxon>Magnoliopsida</taxon>
        <taxon>eudicotyledons</taxon>
        <taxon>Gunneridae</taxon>
        <taxon>Pentapetalae</taxon>
        <taxon>asterids</taxon>
        <taxon>lamiids</taxon>
        <taxon>Solanales</taxon>
        <taxon>Solanaceae</taxon>
        <taxon>Solanoideae</taxon>
        <taxon>Datureae</taxon>
        <taxon>Datura</taxon>
    </lineage>
</organism>
<protein>
    <submittedName>
        <fullName evidence="1">Uncharacterized protein</fullName>
    </submittedName>
</protein>
<dbReference type="Proteomes" id="UP000823775">
    <property type="component" value="Unassembled WGS sequence"/>
</dbReference>
<comment type="caution">
    <text evidence="1">The sequence shown here is derived from an EMBL/GenBank/DDBJ whole genome shotgun (WGS) entry which is preliminary data.</text>
</comment>
<proteinExistence type="predicted"/>
<reference evidence="1 2" key="1">
    <citation type="journal article" date="2021" name="BMC Genomics">
        <title>Datura genome reveals duplications of psychoactive alkaloid biosynthetic genes and high mutation rate following tissue culture.</title>
        <authorList>
            <person name="Rajewski A."/>
            <person name="Carter-House D."/>
            <person name="Stajich J."/>
            <person name="Litt A."/>
        </authorList>
    </citation>
    <scope>NUCLEOTIDE SEQUENCE [LARGE SCALE GENOMIC DNA]</scope>
    <source>
        <strain evidence="1">AR-01</strain>
    </source>
</reference>
<name>A0ABS8SZI3_DATST</name>
<evidence type="ECO:0000313" key="1">
    <source>
        <dbReference type="EMBL" id="MCD7464480.1"/>
    </source>
</evidence>
<sequence length="108" mass="12319">MRLLGMMYNRHIIHRLNLRGRIIASSLIGISHILTYDAECEVQPIFAMRGPCCGFLMLQLLKTELPEPLALDIRLMYELSYVAPCVEFMLHPSSCSKYSFKGSPVLPF</sequence>
<accession>A0ABS8SZI3</accession>
<keyword evidence="2" id="KW-1185">Reference proteome</keyword>
<evidence type="ECO:0000313" key="2">
    <source>
        <dbReference type="Proteomes" id="UP000823775"/>
    </source>
</evidence>
<gene>
    <name evidence="1" type="ORF">HAX54_052829</name>
</gene>
<dbReference type="EMBL" id="JACEIK010000968">
    <property type="protein sequence ID" value="MCD7464480.1"/>
    <property type="molecule type" value="Genomic_DNA"/>
</dbReference>